<organism evidence="3 4">
    <name type="scientific">Sediminihabitans luteus</name>
    <dbReference type="NCBI Taxonomy" id="1138585"/>
    <lineage>
        <taxon>Bacteria</taxon>
        <taxon>Bacillati</taxon>
        <taxon>Actinomycetota</taxon>
        <taxon>Actinomycetes</taxon>
        <taxon>Micrococcales</taxon>
        <taxon>Cellulomonadaceae</taxon>
        <taxon>Sediminihabitans</taxon>
    </lineage>
</organism>
<dbReference type="EMBL" id="PGFE01000001">
    <property type="protein sequence ID" value="PJJ77692.1"/>
    <property type="molecule type" value="Genomic_DNA"/>
</dbReference>
<dbReference type="InterPro" id="IPR050268">
    <property type="entry name" value="NADH-dep_flavin_reductase"/>
</dbReference>
<keyword evidence="4" id="KW-1185">Reference proteome</keyword>
<dbReference type="Pfam" id="PF01613">
    <property type="entry name" value="Flavin_Reduct"/>
    <property type="match status" value="1"/>
</dbReference>
<evidence type="ECO:0000313" key="4">
    <source>
        <dbReference type="Proteomes" id="UP000231693"/>
    </source>
</evidence>
<dbReference type="SMART" id="SM00903">
    <property type="entry name" value="Flavin_Reduct"/>
    <property type="match status" value="1"/>
</dbReference>
<feature type="domain" description="Flavin reductase like" evidence="2">
    <location>
        <begin position="24"/>
        <end position="167"/>
    </location>
</feature>
<dbReference type="PANTHER" id="PTHR30466">
    <property type="entry name" value="FLAVIN REDUCTASE"/>
    <property type="match status" value="1"/>
</dbReference>
<evidence type="ECO:0000256" key="1">
    <source>
        <dbReference type="ARBA" id="ARBA00023002"/>
    </source>
</evidence>
<sequence length="172" mass="17792">MTAVDETRHATAVPVPPEALRAVFRGHPAGVAVVTTVHEGRHVGFTATSVISVSADPPVVAFSLAATSSSWPALATARTVAVSLLGAHQADLSARFATSGIDRFADGGWVPLPSGEAVVDGAAGWVHGRVLDRVVAGSSRIVTVEVLAHHVRDDVAPLVFHDRGYRALGARV</sequence>
<evidence type="ECO:0000313" key="3">
    <source>
        <dbReference type="EMBL" id="PJJ77692.1"/>
    </source>
</evidence>
<dbReference type="AlphaFoldDB" id="A0A2M9D0H5"/>
<dbReference type="InterPro" id="IPR012349">
    <property type="entry name" value="Split_barrel_FMN-bd"/>
</dbReference>
<dbReference type="OrthoDB" id="8901155at2"/>
<accession>A0A2M9D0H5</accession>
<dbReference type="SUPFAM" id="SSF50475">
    <property type="entry name" value="FMN-binding split barrel"/>
    <property type="match status" value="1"/>
</dbReference>
<evidence type="ECO:0000259" key="2">
    <source>
        <dbReference type="SMART" id="SM00903"/>
    </source>
</evidence>
<dbReference type="Proteomes" id="UP000231693">
    <property type="component" value="Unassembled WGS sequence"/>
</dbReference>
<dbReference type="GO" id="GO:0042602">
    <property type="term" value="F:riboflavin reductase (NADPH) activity"/>
    <property type="evidence" value="ECO:0007669"/>
    <property type="project" value="TreeGrafter"/>
</dbReference>
<gene>
    <name evidence="3" type="ORF">CLV28_0918</name>
</gene>
<proteinExistence type="predicted"/>
<comment type="caution">
    <text evidence="3">The sequence shown here is derived from an EMBL/GenBank/DDBJ whole genome shotgun (WGS) entry which is preliminary data.</text>
</comment>
<keyword evidence="1" id="KW-0560">Oxidoreductase</keyword>
<dbReference type="Gene3D" id="2.30.110.10">
    <property type="entry name" value="Electron Transport, Fmn-binding Protein, Chain A"/>
    <property type="match status" value="1"/>
</dbReference>
<name>A0A2M9D0H5_9CELL</name>
<dbReference type="GO" id="GO:0006208">
    <property type="term" value="P:pyrimidine nucleobase catabolic process"/>
    <property type="evidence" value="ECO:0007669"/>
    <property type="project" value="TreeGrafter"/>
</dbReference>
<dbReference type="InterPro" id="IPR002563">
    <property type="entry name" value="Flavin_Rdtase-like_dom"/>
</dbReference>
<reference evidence="3 4" key="1">
    <citation type="submission" date="2017-11" db="EMBL/GenBank/DDBJ databases">
        <title>Genomic Encyclopedia of Archaeal and Bacterial Type Strains, Phase II (KMG-II): From Individual Species to Whole Genera.</title>
        <authorList>
            <person name="Goeker M."/>
        </authorList>
    </citation>
    <scope>NUCLEOTIDE SEQUENCE [LARGE SCALE GENOMIC DNA]</scope>
    <source>
        <strain evidence="3 4">DSM 25478</strain>
    </source>
</reference>
<dbReference type="RefSeq" id="WP_100422032.1">
    <property type="nucleotide sequence ID" value="NZ_BOOX01000012.1"/>
</dbReference>
<protein>
    <submittedName>
        <fullName evidence="3">Flavin reductase (DIM6/NTAB) family NADH-FMN oxidoreductase RutF</fullName>
    </submittedName>
</protein>
<dbReference type="PANTHER" id="PTHR30466:SF1">
    <property type="entry name" value="FMN REDUCTASE (NADH) RUTF"/>
    <property type="match status" value="1"/>
</dbReference>
<dbReference type="GO" id="GO:0010181">
    <property type="term" value="F:FMN binding"/>
    <property type="evidence" value="ECO:0007669"/>
    <property type="project" value="InterPro"/>
</dbReference>